<proteinExistence type="predicted"/>
<dbReference type="AlphaFoldDB" id="A0A4C1VCE2"/>
<protein>
    <submittedName>
        <fullName evidence="2">Uncharacterized protein</fullName>
    </submittedName>
</protein>
<feature type="region of interest" description="Disordered" evidence="1">
    <location>
        <begin position="33"/>
        <end position="57"/>
    </location>
</feature>
<keyword evidence="3" id="KW-1185">Reference proteome</keyword>
<name>A0A4C1VCE2_EUMVA</name>
<feature type="compositionally biased region" description="Basic and acidic residues" evidence="1">
    <location>
        <begin position="34"/>
        <end position="52"/>
    </location>
</feature>
<dbReference type="Proteomes" id="UP000299102">
    <property type="component" value="Unassembled WGS sequence"/>
</dbReference>
<sequence length="128" mass="14661">MLTKKDNVVSWDTSHVLVHECMSIYYALAGWSGNRERRDERTKRKREKDKVRSRSKIPISSKPAVRNFVPITKFQSKSLDTLGSKVLVLRPDGGVEALSRMRRSSAQRALRVLPEARGECYDTTLIKN</sequence>
<organism evidence="2 3">
    <name type="scientific">Eumeta variegata</name>
    <name type="common">Bagworm moth</name>
    <name type="synonym">Eumeta japonica</name>
    <dbReference type="NCBI Taxonomy" id="151549"/>
    <lineage>
        <taxon>Eukaryota</taxon>
        <taxon>Metazoa</taxon>
        <taxon>Ecdysozoa</taxon>
        <taxon>Arthropoda</taxon>
        <taxon>Hexapoda</taxon>
        <taxon>Insecta</taxon>
        <taxon>Pterygota</taxon>
        <taxon>Neoptera</taxon>
        <taxon>Endopterygota</taxon>
        <taxon>Lepidoptera</taxon>
        <taxon>Glossata</taxon>
        <taxon>Ditrysia</taxon>
        <taxon>Tineoidea</taxon>
        <taxon>Psychidae</taxon>
        <taxon>Oiketicinae</taxon>
        <taxon>Eumeta</taxon>
    </lineage>
</organism>
<evidence type="ECO:0000256" key="1">
    <source>
        <dbReference type="SAM" id="MobiDB-lite"/>
    </source>
</evidence>
<evidence type="ECO:0000313" key="2">
    <source>
        <dbReference type="EMBL" id="GBP35614.1"/>
    </source>
</evidence>
<reference evidence="2 3" key="1">
    <citation type="journal article" date="2019" name="Commun. Biol.">
        <title>The bagworm genome reveals a unique fibroin gene that provides high tensile strength.</title>
        <authorList>
            <person name="Kono N."/>
            <person name="Nakamura H."/>
            <person name="Ohtoshi R."/>
            <person name="Tomita M."/>
            <person name="Numata K."/>
            <person name="Arakawa K."/>
        </authorList>
    </citation>
    <scope>NUCLEOTIDE SEQUENCE [LARGE SCALE GENOMIC DNA]</scope>
</reference>
<gene>
    <name evidence="2" type="ORF">EVAR_33816_1</name>
</gene>
<dbReference type="EMBL" id="BGZK01000306">
    <property type="protein sequence ID" value="GBP35614.1"/>
    <property type="molecule type" value="Genomic_DNA"/>
</dbReference>
<evidence type="ECO:0000313" key="3">
    <source>
        <dbReference type="Proteomes" id="UP000299102"/>
    </source>
</evidence>
<comment type="caution">
    <text evidence="2">The sequence shown here is derived from an EMBL/GenBank/DDBJ whole genome shotgun (WGS) entry which is preliminary data.</text>
</comment>
<accession>A0A4C1VCE2</accession>